<sequence>MAGGFLSLCVLAVLSGYLQAQEISEHDLYVTQSWRSDSRAVVVRAQENVVLMEQWLEDTNIPVSQVKCEASSGSELCRLLSTNVAVVRKNGRVLVGVDKESINNNTVASVMENLFGPEFHLIEDYTAMKEFQDGHPQHMLVYARSYREAAFENYLYFLKALLSVPDRPTHVAVTKQPLALPLSQRPKFSKTAELFIWLVSDGKWCQYSNSSHPFHIVGGIAAFYNRIKIPFKLRYMSDQLTSEYQDKGLFTAYVIHSPANKKLAERVVGDFIGTYCNFFVFLIVEKTSRKNRLTQALYLSAGENNIIVIEPPVTDMPPIHLNLLGIEEQDMLTMLAPIQEEYTQQYMANPETGKPVKRRRKVVLTDPRTIGYLAVDAQEDMLVAFCDEKDQQVCAHFENSIQKVADIITTSMYQKQEIGFSLVRCSSLEEVQRYGVDDFPQISYYNVSDGRWSEVQEHNFQEIIQRALGKPEESEEEMALRKEGEKVFEEEQRKFLKEDNTPDKKKLREADKKSREYSEDPPRPPQETTPPPEQQQQQQQPPPDQPPAASTPSSNNIQSRAVVEEDDHFGQLSFSLGTPEYPEELTLSDESFGVHINSYSTTMVTFYVPWEPHCDGVMHYMLQAMDDLPEGSDSSMAVVNCADYPDLCSSYGIVTYPTVLLFRASPNDWIPYKGMMDSRQMLKALLHQQAEDTTEHGLLELTAETLPLLIPRGALSRTVLVVWVGERGGEGGEEVADGRRELSSLAASGELENYSFAWMDCKDHKELLLKIVPKDFECESLLLIDFQQRSVYQLPPTEWLTHDSLPVAMSDFLSRYTSGALPPTSHLTDWTWPPLQPPIYFPSARRGQKDIGGTSPPFPLSPLSHPIFPQARTHPLPLLSRMLTLSCNDCRFSVFLAVDFNR</sequence>
<keyword evidence="2" id="KW-0732">Signal</keyword>
<dbReference type="InterPro" id="IPR036249">
    <property type="entry name" value="Thioredoxin-like_sf"/>
</dbReference>
<organism evidence="4 5">
    <name type="scientific">Geodia barretti</name>
    <name type="common">Barrett's horny sponge</name>
    <dbReference type="NCBI Taxonomy" id="519541"/>
    <lineage>
        <taxon>Eukaryota</taxon>
        <taxon>Metazoa</taxon>
        <taxon>Porifera</taxon>
        <taxon>Demospongiae</taxon>
        <taxon>Heteroscleromorpha</taxon>
        <taxon>Tetractinellida</taxon>
        <taxon>Astrophorina</taxon>
        <taxon>Geodiidae</taxon>
        <taxon>Geodia</taxon>
    </lineage>
</organism>
<dbReference type="CDD" id="cd02961">
    <property type="entry name" value="PDI_a_family"/>
    <property type="match status" value="1"/>
</dbReference>
<evidence type="ECO:0000313" key="5">
    <source>
        <dbReference type="Proteomes" id="UP001174909"/>
    </source>
</evidence>
<name>A0AA35WBA4_GEOBA</name>
<feature type="domain" description="Thioredoxin" evidence="3">
    <location>
        <begin position="540"/>
        <end position="690"/>
    </location>
</feature>
<dbReference type="Gene3D" id="3.40.30.10">
    <property type="entry name" value="Glutaredoxin"/>
    <property type="match status" value="1"/>
</dbReference>
<feature type="chain" id="PRO_5041278134" evidence="2">
    <location>
        <begin position="21"/>
        <end position="902"/>
    </location>
</feature>
<dbReference type="InterPro" id="IPR013766">
    <property type="entry name" value="Thioredoxin_domain"/>
</dbReference>
<evidence type="ECO:0000256" key="1">
    <source>
        <dbReference type="SAM" id="MobiDB-lite"/>
    </source>
</evidence>
<dbReference type="Proteomes" id="UP001174909">
    <property type="component" value="Unassembled WGS sequence"/>
</dbReference>
<dbReference type="Pfam" id="PF00085">
    <property type="entry name" value="Thioredoxin"/>
    <property type="match status" value="1"/>
</dbReference>
<evidence type="ECO:0000313" key="4">
    <source>
        <dbReference type="EMBL" id="CAI8006912.1"/>
    </source>
</evidence>
<feature type="signal peptide" evidence="2">
    <location>
        <begin position="1"/>
        <end position="20"/>
    </location>
</feature>
<feature type="compositionally biased region" description="Pro residues" evidence="1">
    <location>
        <begin position="523"/>
        <end position="533"/>
    </location>
</feature>
<evidence type="ECO:0000259" key="3">
    <source>
        <dbReference type="PROSITE" id="PS51352"/>
    </source>
</evidence>
<comment type="caution">
    <text evidence="4">The sequence shown here is derived from an EMBL/GenBank/DDBJ whole genome shotgun (WGS) entry which is preliminary data.</text>
</comment>
<dbReference type="InterPro" id="IPR040090">
    <property type="entry name" value="TXNDC16"/>
</dbReference>
<dbReference type="PANTHER" id="PTHR22699">
    <property type="entry name" value="THIOREDOXIN DOMAIN-CONTAINING PROTEIN 16"/>
    <property type="match status" value="1"/>
</dbReference>
<dbReference type="PANTHER" id="PTHR22699:SF1">
    <property type="entry name" value="THIOREDOXIN DOMAIN-CONTAINING PROTEIN 16"/>
    <property type="match status" value="1"/>
</dbReference>
<feature type="region of interest" description="Disordered" evidence="1">
    <location>
        <begin position="467"/>
        <end position="555"/>
    </location>
</feature>
<accession>A0AA35WBA4</accession>
<dbReference type="EMBL" id="CASHTH010000735">
    <property type="protein sequence ID" value="CAI8006912.1"/>
    <property type="molecule type" value="Genomic_DNA"/>
</dbReference>
<dbReference type="AlphaFoldDB" id="A0AA35WBA4"/>
<gene>
    <name evidence="4" type="ORF">GBAR_LOCUS4962</name>
</gene>
<dbReference type="SUPFAM" id="SSF52833">
    <property type="entry name" value="Thioredoxin-like"/>
    <property type="match status" value="1"/>
</dbReference>
<evidence type="ECO:0000256" key="2">
    <source>
        <dbReference type="SAM" id="SignalP"/>
    </source>
</evidence>
<keyword evidence="5" id="KW-1185">Reference proteome</keyword>
<feature type="compositionally biased region" description="Basic and acidic residues" evidence="1">
    <location>
        <begin position="478"/>
        <end position="522"/>
    </location>
</feature>
<reference evidence="4" key="1">
    <citation type="submission" date="2023-03" db="EMBL/GenBank/DDBJ databases">
        <authorList>
            <person name="Steffen K."/>
            <person name="Cardenas P."/>
        </authorList>
    </citation>
    <scope>NUCLEOTIDE SEQUENCE</scope>
</reference>
<dbReference type="PROSITE" id="PS51352">
    <property type="entry name" value="THIOREDOXIN_2"/>
    <property type="match status" value="1"/>
</dbReference>
<proteinExistence type="predicted"/>
<protein>
    <submittedName>
        <fullName evidence="4">Protein disulfide-isomerase</fullName>
    </submittedName>
</protein>